<name>A0A6A7Y9A6_9HYPH</name>
<dbReference type="PANTHER" id="PTHR22550:SF18">
    <property type="entry name" value="VWFA DOMAIN-CONTAINING PROTEIN"/>
    <property type="match status" value="1"/>
</dbReference>
<keyword evidence="1" id="KW-1133">Transmembrane helix</keyword>
<reference evidence="3 4" key="1">
    <citation type="submission" date="2019-09" db="EMBL/GenBank/DDBJ databases">
        <title>Segnochrobactrum spirostomi gen. nov., sp. nov., isolated from the ciliate Spirostomum cf. yagiui and description of a novel family, Segnochrobactraceae fam. nov. within the order Rhizobiales of the class Alphaproteobacteria.</title>
        <authorList>
            <person name="Akter S."/>
            <person name="Shazib S.U.A."/>
            <person name="Shin M.K."/>
        </authorList>
    </citation>
    <scope>NUCLEOTIDE SEQUENCE [LARGE SCALE GENOMIC DNA]</scope>
    <source>
        <strain evidence="3 4">Sp-1</strain>
    </source>
</reference>
<dbReference type="InterPro" id="IPR036465">
    <property type="entry name" value="vWFA_dom_sf"/>
</dbReference>
<evidence type="ECO:0000256" key="1">
    <source>
        <dbReference type="SAM" id="Phobius"/>
    </source>
</evidence>
<dbReference type="Pfam" id="PF00092">
    <property type="entry name" value="VWA"/>
    <property type="match status" value="1"/>
</dbReference>
<keyword evidence="1" id="KW-0812">Transmembrane</keyword>
<keyword evidence="4" id="KW-1185">Reference proteome</keyword>
<evidence type="ECO:0000259" key="2">
    <source>
        <dbReference type="PROSITE" id="PS50234"/>
    </source>
</evidence>
<evidence type="ECO:0000313" key="3">
    <source>
        <dbReference type="EMBL" id="MQT14947.1"/>
    </source>
</evidence>
<evidence type="ECO:0000313" key="4">
    <source>
        <dbReference type="Proteomes" id="UP000332515"/>
    </source>
</evidence>
<organism evidence="3 4">
    <name type="scientific">Segnochrobactrum spirostomi</name>
    <dbReference type="NCBI Taxonomy" id="2608987"/>
    <lineage>
        <taxon>Bacteria</taxon>
        <taxon>Pseudomonadati</taxon>
        <taxon>Pseudomonadota</taxon>
        <taxon>Alphaproteobacteria</taxon>
        <taxon>Hyphomicrobiales</taxon>
        <taxon>Segnochrobactraceae</taxon>
        <taxon>Segnochrobactrum</taxon>
    </lineage>
</organism>
<dbReference type="PANTHER" id="PTHR22550">
    <property type="entry name" value="SPORE GERMINATION PROTEIN"/>
    <property type="match status" value="1"/>
</dbReference>
<dbReference type="AlphaFoldDB" id="A0A6A7Y9A6"/>
<comment type="caution">
    <text evidence="3">The sequence shown here is derived from an EMBL/GenBank/DDBJ whole genome shotgun (WGS) entry which is preliminary data.</text>
</comment>
<sequence>MNFAWPLAFLLLPLPVLARFVAPARRGTGVALGVSAAAFAAASPVRAGDDRLGTALLAAAWLALVLALAGPRVAATTAAVVTSGRDIMLALDLSGSMLKEDFDLDGKPLSRLDAVKQVAARFVAARRGDRVGLVIFGDRAYVAQPLTFDVASVGHAIAEAQVGISGQSTAISDGLGLAARRLIESDGRTKVLVLLSDGVDTVGKVDASDAARLAARHGIRVHTIALGPDDLESAPQAADAVDAAALRAMAEAGNGTSFRVRTLADLEAMAATLDRLEPNPATRPPLAVWRLLWMWPGGLALGFAALLATRRRA</sequence>
<dbReference type="PROSITE" id="PS50234">
    <property type="entry name" value="VWFA"/>
    <property type="match status" value="1"/>
</dbReference>
<dbReference type="SMART" id="SM00327">
    <property type="entry name" value="VWA"/>
    <property type="match status" value="1"/>
</dbReference>
<dbReference type="SUPFAM" id="SSF53300">
    <property type="entry name" value="vWA-like"/>
    <property type="match status" value="1"/>
</dbReference>
<keyword evidence="1" id="KW-0472">Membrane</keyword>
<dbReference type="InterPro" id="IPR002035">
    <property type="entry name" value="VWF_A"/>
</dbReference>
<proteinExistence type="predicted"/>
<dbReference type="InterPro" id="IPR050768">
    <property type="entry name" value="UPF0353/GerABKA_families"/>
</dbReference>
<accession>A0A6A7Y9A6</accession>
<feature type="transmembrane region" description="Helical" evidence="1">
    <location>
        <begin position="287"/>
        <end position="308"/>
    </location>
</feature>
<dbReference type="EMBL" id="VWNA01000002">
    <property type="protein sequence ID" value="MQT14947.1"/>
    <property type="molecule type" value="Genomic_DNA"/>
</dbReference>
<dbReference type="Proteomes" id="UP000332515">
    <property type="component" value="Unassembled WGS sequence"/>
</dbReference>
<protein>
    <submittedName>
        <fullName evidence="3">VWA domain-containing protein</fullName>
    </submittedName>
</protein>
<gene>
    <name evidence="3" type="ORF">F0357_20280</name>
</gene>
<feature type="domain" description="VWFA" evidence="2">
    <location>
        <begin position="86"/>
        <end position="276"/>
    </location>
</feature>
<dbReference type="Gene3D" id="3.40.50.410">
    <property type="entry name" value="von Willebrand factor, type A domain"/>
    <property type="match status" value="1"/>
</dbReference>